<reference evidence="3 4" key="4">
    <citation type="journal article" date="2011" name="BMC Genomics">
        <title>RNA-Seq improves annotation of protein-coding genes in the cucumber genome.</title>
        <authorList>
            <person name="Li Z."/>
            <person name="Zhang Z."/>
            <person name="Yan P."/>
            <person name="Huang S."/>
            <person name="Fei Z."/>
            <person name="Lin K."/>
        </authorList>
    </citation>
    <scope>NUCLEOTIDE SEQUENCE [LARGE SCALE GENOMIC DNA]</scope>
    <source>
        <strain evidence="4">cv. 9930</strain>
    </source>
</reference>
<feature type="chain" id="PRO_5001972239" evidence="2">
    <location>
        <begin position="25"/>
        <end position="107"/>
    </location>
</feature>
<dbReference type="Gramene" id="KGN47801">
    <property type="protein sequence ID" value="KGN47801"/>
    <property type="gene ID" value="Csa_6G404160"/>
</dbReference>
<evidence type="ECO:0000256" key="1">
    <source>
        <dbReference type="SAM" id="MobiDB-lite"/>
    </source>
</evidence>
<name>A0A0A0KJ44_CUCSA</name>
<evidence type="ECO:0000313" key="3">
    <source>
        <dbReference type="EMBL" id="KGN47801.1"/>
    </source>
</evidence>
<feature type="region of interest" description="Disordered" evidence="1">
    <location>
        <begin position="87"/>
        <end position="107"/>
    </location>
</feature>
<evidence type="ECO:0000313" key="4">
    <source>
        <dbReference type="Proteomes" id="UP000029981"/>
    </source>
</evidence>
<dbReference type="Proteomes" id="UP000029981">
    <property type="component" value="Chromosome 6"/>
</dbReference>
<feature type="signal peptide" evidence="2">
    <location>
        <begin position="1"/>
        <end position="24"/>
    </location>
</feature>
<reference evidence="3 4" key="2">
    <citation type="journal article" date="2009" name="PLoS ONE">
        <title>An integrated genetic and cytogenetic map of the cucumber genome.</title>
        <authorList>
            <person name="Ren Y."/>
            <person name="Zhang Z."/>
            <person name="Liu J."/>
            <person name="Staub J.E."/>
            <person name="Han Y."/>
            <person name="Cheng Z."/>
            <person name="Li X."/>
            <person name="Lu J."/>
            <person name="Miao H."/>
            <person name="Kang H."/>
            <person name="Xie B."/>
            <person name="Gu X."/>
            <person name="Wang X."/>
            <person name="Du Y."/>
            <person name="Jin W."/>
            <person name="Huang S."/>
        </authorList>
    </citation>
    <scope>NUCLEOTIDE SEQUENCE [LARGE SCALE GENOMIC DNA]</scope>
    <source>
        <strain evidence="4">cv. 9930</strain>
    </source>
</reference>
<sequence length="107" mass="11645">MFVFNWLHLLEGVRVLCRVAVVTADEVMFEKRIGEGKAVPALLLPHSRGDYPFFTPVPSLTHLLATAAVVFYCYTFGTPVIPCPVQSSPVHEGNTVSSPSTGNVLTK</sequence>
<dbReference type="AlphaFoldDB" id="A0A0A0KJ44"/>
<keyword evidence="4" id="KW-1185">Reference proteome</keyword>
<keyword evidence="2" id="KW-0732">Signal</keyword>
<gene>
    <name evidence="3" type="ORF">Csa_6G404160</name>
</gene>
<evidence type="ECO:0000256" key="2">
    <source>
        <dbReference type="SAM" id="SignalP"/>
    </source>
</evidence>
<protein>
    <submittedName>
        <fullName evidence="3">Uncharacterized protein</fullName>
    </submittedName>
</protein>
<reference evidence="3 4" key="3">
    <citation type="journal article" date="2010" name="BMC Genomics">
        <title>Transcriptome sequencing and comparative analysis of cucumber flowers with different sex types.</title>
        <authorList>
            <person name="Guo S."/>
            <person name="Zheng Y."/>
            <person name="Joung J.G."/>
            <person name="Liu S."/>
            <person name="Zhang Z."/>
            <person name="Crasta O.R."/>
            <person name="Sobral B.W."/>
            <person name="Xu Y."/>
            <person name="Huang S."/>
            <person name="Fei Z."/>
        </authorList>
    </citation>
    <scope>NUCLEOTIDE SEQUENCE [LARGE SCALE GENOMIC DNA]</scope>
    <source>
        <strain evidence="4">cv. 9930</strain>
    </source>
</reference>
<accession>A0A0A0KJ44</accession>
<proteinExistence type="predicted"/>
<reference evidence="3 4" key="1">
    <citation type="journal article" date="2009" name="Nat. Genet.">
        <title>The genome of the cucumber, Cucumis sativus L.</title>
        <authorList>
            <person name="Huang S."/>
            <person name="Li R."/>
            <person name="Zhang Z."/>
            <person name="Li L."/>
            <person name="Gu X."/>
            <person name="Fan W."/>
            <person name="Lucas W.J."/>
            <person name="Wang X."/>
            <person name="Xie B."/>
            <person name="Ni P."/>
            <person name="Ren Y."/>
            <person name="Zhu H."/>
            <person name="Li J."/>
            <person name="Lin K."/>
            <person name="Jin W."/>
            <person name="Fei Z."/>
            <person name="Li G."/>
            <person name="Staub J."/>
            <person name="Kilian A."/>
            <person name="van der Vossen E.A."/>
            <person name="Wu Y."/>
            <person name="Guo J."/>
            <person name="He J."/>
            <person name="Jia Z."/>
            <person name="Ren Y."/>
            <person name="Tian G."/>
            <person name="Lu Y."/>
            <person name="Ruan J."/>
            <person name="Qian W."/>
            <person name="Wang M."/>
            <person name="Huang Q."/>
            <person name="Li B."/>
            <person name="Xuan Z."/>
            <person name="Cao J."/>
            <person name="Asan"/>
            <person name="Wu Z."/>
            <person name="Zhang J."/>
            <person name="Cai Q."/>
            <person name="Bai Y."/>
            <person name="Zhao B."/>
            <person name="Han Y."/>
            <person name="Li Y."/>
            <person name="Li X."/>
            <person name="Wang S."/>
            <person name="Shi Q."/>
            <person name="Liu S."/>
            <person name="Cho W.K."/>
            <person name="Kim J.Y."/>
            <person name="Xu Y."/>
            <person name="Heller-Uszynska K."/>
            <person name="Miao H."/>
            <person name="Cheng Z."/>
            <person name="Zhang S."/>
            <person name="Wu J."/>
            <person name="Yang Y."/>
            <person name="Kang H."/>
            <person name="Li M."/>
            <person name="Liang H."/>
            <person name="Ren X."/>
            <person name="Shi Z."/>
            <person name="Wen M."/>
            <person name="Jian M."/>
            <person name="Yang H."/>
            <person name="Zhang G."/>
            <person name="Yang Z."/>
            <person name="Chen R."/>
            <person name="Liu S."/>
            <person name="Li J."/>
            <person name="Ma L."/>
            <person name="Liu H."/>
            <person name="Zhou Y."/>
            <person name="Zhao J."/>
            <person name="Fang X."/>
            <person name="Li G."/>
            <person name="Fang L."/>
            <person name="Li Y."/>
            <person name="Liu D."/>
            <person name="Zheng H."/>
            <person name="Zhang Y."/>
            <person name="Qin N."/>
            <person name="Li Z."/>
            <person name="Yang G."/>
            <person name="Yang S."/>
            <person name="Bolund L."/>
            <person name="Kristiansen K."/>
            <person name="Zheng H."/>
            <person name="Li S."/>
            <person name="Zhang X."/>
            <person name="Yang H."/>
            <person name="Wang J."/>
            <person name="Sun R."/>
            <person name="Zhang B."/>
            <person name="Jiang S."/>
            <person name="Wang J."/>
            <person name="Du Y."/>
            <person name="Li S."/>
        </authorList>
    </citation>
    <scope>NUCLEOTIDE SEQUENCE [LARGE SCALE GENOMIC DNA]</scope>
    <source>
        <strain evidence="4">cv. 9930</strain>
    </source>
</reference>
<dbReference type="EMBL" id="CM002927">
    <property type="protein sequence ID" value="KGN47801.1"/>
    <property type="molecule type" value="Genomic_DNA"/>
</dbReference>
<organism evidence="3 4">
    <name type="scientific">Cucumis sativus</name>
    <name type="common">Cucumber</name>
    <dbReference type="NCBI Taxonomy" id="3659"/>
    <lineage>
        <taxon>Eukaryota</taxon>
        <taxon>Viridiplantae</taxon>
        <taxon>Streptophyta</taxon>
        <taxon>Embryophyta</taxon>
        <taxon>Tracheophyta</taxon>
        <taxon>Spermatophyta</taxon>
        <taxon>Magnoliopsida</taxon>
        <taxon>eudicotyledons</taxon>
        <taxon>Gunneridae</taxon>
        <taxon>Pentapetalae</taxon>
        <taxon>rosids</taxon>
        <taxon>fabids</taxon>
        <taxon>Cucurbitales</taxon>
        <taxon>Cucurbitaceae</taxon>
        <taxon>Benincaseae</taxon>
        <taxon>Cucumis</taxon>
    </lineage>
</organism>